<sequence>MHNSGCKMLRAWIYTQTTFPGDKDLQVRTLRSAVTVPPIRVELDPPDPVSVRISRVPRATTRTLAIGAVPTVATCPFDEPIVVTPPAVDLFRRAPFRFVRVDPF</sequence>
<dbReference type="WBParaSite" id="GPLIN_000206100">
    <property type="protein sequence ID" value="GPLIN_000206100"/>
    <property type="gene ID" value="GPLIN_000206100"/>
</dbReference>
<reference evidence="2" key="3">
    <citation type="submission" date="2016-06" db="UniProtKB">
        <authorList>
            <consortium name="WormBaseParasite"/>
        </authorList>
    </citation>
    <scope>IDENTIFICATION</scope>
</reference>
<accession>A0A183BN75</accession>
<dbReference type="Proteomes" id="UP000050741">
    <property type="component" value="Unassembled WGS sequence"/>
</dbReference>
<organism evidence="1 2">
    <name type="scientific">Globodera pallida</name>
    <name type="common">Potato cyst nematode worm</name>
    <name type="synonym">Heterodera pallida</name>
    <dbReference type="NCBI Taxonomy" id="36090"/>
    <lineage>
        <taxon>Eukaryota</taxon>
        <taxon>Metazoa</taxon>
        <taxon>Ecdysozoa</taxon>
        <taxon>Nematoda</taxon>
        <taxon>Chromadorea</taxon>
        <taxon>Rhabditida</taxon>
        <taxon>Tylenchina</taxon>
        <taxon>Tylenchomorpha</taxon>
        <taxon>Tylenchoidea</taxon>
        <taxon>Heteroderidae</taxon>
        <taxon>Heteroderinae</taxon>
        <taxon>Globodera</taxon>
    </lineage>
</organism>
<evidence type="ECO:0000313" key="1">
    <source>
        <dbReference type="Proteomes" id="UP000050741"/>
    </source>
</evidence>
<protein>
    <submittedName>
        <fullName evidence="2">Uncharacterized protein</fullName>
    </submittedName>
</protein>
<evidence type="ECO:0000313" key="2">
    <source>
        <dbReference type="WBParaSite" id="GPLIN_000206100"/>
    </source>
</evidence>
<name>A0A183BN75_GLOPA</name>
<reference evidence="1" key="1">
    <citation type="submission" date="2013-12" db="EMBL/GenBank/DDBJ databases">
        <authorList>
            <person name="Aslett M."/>
        </authorList>
    </citation>
    <scope>NUCLEOTIDE SEQUENCE [LARGE SCALE GENOMIC DNA]</scope>
    <source>
        <strain evidence="1">Lindley</strain>
    </source>
</reference>
<proteinExistence type="predicted"/>
<reference evidence="1" key="2">
    <citation type="submission" date="2014-05" db="EMBL/GenBank/DDBJ databases">
        <title>The genome and life-stage specific transcriptomes of Globodera pallida elucidate key aspects of plant parasitism by a cyst nematode.</title>
        <authorList>
            <person name="Cotton J.A."/>
            <person name="Lilley C.J."/>
            <person name="Jones L.M."/>
            <person name="Kikuchi T."/>
            <person name="Reid A.J."/>
            <person name="Thorpe P."/>
            <person name="Tsai I.J."/>
            <person name="Beasley H."/>
            <person name="Blok V."/>
            <person name="Cock P.J.A."/>
            <person name="Van den Akker S.E."/>
            <person name="Holroyd N."/>
            <person name="Hunt M."/>
            <person name="Mantelin S."/>
            <person name="Naghra H."/>
            <person name="Pain A."/>
            <person name="Palomares-Rius J.E."/>
            <person name="Zarowiecki M."/>
            <person name="Berriman M."/>
            <person name="Jones J.T."/>
            <person name="Urwin P.E."/>
        </authorList>
    </citation>
    <scope>NUCLEOTIDE SEQUENCE [LARGE SCALE GENOMIC DNA]</scope>
    <source>
        <strain evidence="1">Lindley</strain>
    </source>
</reference>
<dbReference type="AlphaFoldDB" id="A0A183BN75"/>
<keyword evidence="1" id="KW-1185">Reference proteome</keyword>